<evidence type="ECO:0000313" key="4">
    <source>
        <dbReference type="Proteomes" id="UP000185839"/>
    </source>
</evidence>
<dbReference type="Proteomes" id="UP000185839">
    <property type="component" value="Unassembled WGS sequence"/>
</dbReference>
<dbReference type="Gene3D" id="3.10.450.50">
    <property type="match status" value="1"/>
</dbReference>
<feature type="domain" description="SnoaL-like" evidence="2">
    <location>
        <begin position="38"/>
        <end position="150"/>
    </location>
</feature>
<dbReference type="STRING" id="713588.SAMN05421789_10691"/>
<keyword evidence="4" id="KW-1185">Reference proteome</keyword>
<protein>
    <submittedName>
        <fullName evidence="3">SnoaL-like domain-containing protein</fullName>
    </submittedName>
</protein>
<dbReference type="Pfam" id="PF13474">
    <property type="entry name" value="SnoaL_3"/>
    <property type="match status" value="1"/>
</dbReference>
<organism evidence="3 4">
    <name type="scientific">Kaistella chaponensis</name>
    <dbReference type="NCBI Taxonomy" id="713588"/>
    <lineage>
        <taxon>Bacteria</taxon>
        <taxon>Pseudomonadati</taxon>
        <taxon>Bacteroidota</taxon>
        <taxon>Flavobacteriia</taxon>
        <taxon>Flavobacteriales</taxon>
        <taxon>Weeksellaceae</taxon>
        <taxon>Chryseobacterium group</taxon>
        <taxon>Kaistella</taxon>
    </lineage>
</organism>
<dbReference type="EMBL" id="FTOI01000006">
    <property type="protein sequence ID" value="SIS77498.1"/>
    <property type="molecule type" value="Genomic_DNA"/>
</dbReference>
<name>A0A1N7LUG3_9FLAO</name>
<sequence length="176" mass="20281">MIMNKNIAFTVITCFLLLSNSLFSQKKGFYENVQKKNVSKVLDDLNAFAANADYKNYFDLFATESSFIGTDATEVWNKKEFMDWSKPFFDKGKAWSFTSLKRNISFSSDGKYAWFDELLDTQMKLCRGSGVLEKTGNQWKIKQYVLSQTIPNDVNDEVIKIKSPIEDPMISNLKKN</sequence>
<dbReference type="InterPro" id="IPR032710">
    <property type="entry name" value="NTF2-like_dom_sf"/>
</dbReference>
<reference evidence="4" key="1">
    <citation type="submission" date="2017-01" db="EMBL/GenBank/DDBJ databases">
        <authorList>
            <person name="Varghese N."/>
            <person name="Submissions S."/>
        </authorList>
    </citation>
    <scope>NUCLEOTIDE SEQUENCE [LARGE SCALE GENOMIC DNA]</scope>
    <source>
        <strain evidence="4">DSM 23145</strain>
    </source>
</reference>
<dbReference type="InterPro" id="IPR037401">
    <property type="entry name" value="SnoaL-like"/>
</dbReference>
<feature type="signal peptide" evidence="1">
    <location>
        <begin position="1"/>
        <end position="24"/>
    </location>
</feature>
<evidence type="ECO:0000259" key="2">
    <source>
        <dbReference type="Pfam" id="PF13474"/>
    </source>
</evidence>
<gene>
    <name evidence="3" type="ORF">SAMN05421789_10691</name>
</gene>
<accession>A0A1N7LUG3</accession>
<keyword evidence="1" id="KW-0732">Signal</keyword>
<evidence type="ECO:0000313" key="3">
    <source>
        <dbReference type="EMBL" id="SIS77498.1"/>
    </source>
</evidence>
<dbReference type="SUPFAM" id="SSF54427">
    <property type="entry name" value="NTF2-like"/>
    <property type="match status" value="1"/>
</dbReference>
<proteinExistence type="predicted"/>
<feature type="chain" id="PRO_5012839935" evidence="1">
    <location>
        <begin position="25"/>
        <end position="176"/>
    </location>
</feature>
<evidence type="ECO:0000256" key="1">
    <source>
        <dbReference type="SAM" id="SignalP"/>
    </source>
</evidence>
<dbReference type="AlphaFoldDB" id="A0A1N7LUG3"/>